<dbReference type="Pfam" id="PF06568">
    <property type="entry name" value="YjiS-like"/>
    <property type="match status" value="1"/>
</dbReference>
<dbReference type="EMBL" id="JBHRYR010000002">
    <property type="protein sequence ID" value="MFC3851257.1"/>
    <property type="molecule type" value="Genomic_DNA"/>
</dbReference>
<comment type="caution">
    <text evidence="2">The sequence shown here is derived from an EMBL/GenBank/DDBJ whole genome shotgun (WGS) entry which is preliminary data.</text>
</comment>
<protein>
    <submittedName>
        <fullName evidence="2">DUF1127 domain-containing protein</fullName>
    </submittedName>
</protein>
<evidence type="ECO:0000313" key="2">
    <source>
        <dbReference type="EMBL" id="MFC3851257.1"/>
    </source>
</evidence>
<evidence type="ECO:0000313" key="3">
    <source>
        <dbReference type="Proteomes" id="UP001595617"/>
    </source>
</evidence>
<sequence length="78" mass="9051">MKSVLEASDLIHSASVAATEKGRAFPSNVHAWLSLMAKWKTNRRIRRHLATLPDHLLKDIGLTRQQAEQETQKWFWQD</sequence>
<dbReference type="Proteomes" id="UP001595617">
    <property type="component" value="Unassembled WGS sequence"/>
</dbReference>
<reference evidence="3" key="1">
    <citation type="journal article" date="2019" name="Int. J. Syst. Evol. Microbiol.">
        <title>The Global Catalogue of Microorganisms (GCM) 10K type strain sequencing project: providing services to taxonomists for standard genome sequencing and annotation.</title>
        <authorList>
            <consortium name="The Broad Institute Genomics Platform"/>
            <consortium name="The Broad Institute Genome Sequencing Center for Infectious Disease"/>
            <person name="Wu L."/>
            <person name="Ma J."/>
        </authorList>
    </citation>
    <scope>NUCLEOTIDE SEQUENCE [LARGE SCALE GENOMIC DNA]</scope>
    <source>
        <strain evidence="3">IBRC 10765</strain>
    </source>
</reference>
<proteinExistence type="predicted"/>
<dbReference type="RefSeq" id="WP_380692375.1">
    <property type="nucleotide sequence ID" value="NZ_JBHRYR010000002.1"/>
</dbReference>
<name>A0ABV7ZVP1_9GAMM</name>
<accession>A0ABV7ZVP1</accession>
<dbReference type="InterPro" id="IPR009506">
    <property type="entry name" value="YjiS-like"/>
</dbReference>
<keyword evidence="3" id="KW-1185">Reference proteome</keyword>
<evidence type="ECO:0000259" key="1">
    <source>
        <dbReference type="Pfam" id="PF06568"/>
    </source>
</evidence>
<gene>
    <name evidence="2" type="ORF">ACFOOG_00310</name>
</gene>
<feature type="domain" description="YjiS-like" evidence="1">
    <location>
        <begin position="34"/>
        <end position="68"/>
    </location>
</feature>
<organism evidence="2 3">
    <name type="scientific">Saccharospirillum mangrovi</name>
    <dbReference type="NCBI Taxonomy" id="2161747"/>
    <lineage>
        <taxon>Bacteria</taxon>
        <taxon>Pseudomonadati</taxon>
        <taxon>Pseudomonadota</taxon>
        <taxon>Gammaproteobacteria</taxon>
        <taxon>Oceanospirillales</taxon>
        <taxon>Saccharospirillaceae</taxon>
        <taxon>Saccharospirillum</taxon>
    </lineage>
</organism>